<dbReference type="InterPro" id="IPR001173">
    <property type="entry name" value="Glyco_trans_2-like"/>
</dbReference>
<dbReference type="Pfam" id="PF00535">
    <property type="entry name" value="Glycos_transf_2"/>
    <property type="match status" value="1"/>
</dbReference>
<keyword evidence="5" id="KW-0472">Membrane</keyword>
<dbReference type="EMBL" id="CP001649">
    <property type="protein sequence ID" value="ACS79135.1"/>
    <property type="molecule type" value="Genomic_DNA"/>
</dbReference>
<dbReference type="STRING" id="526222.Desal_1071"/>
<keyword evidence="2" id="KW-1003">Cell membrane</keyword>
<evidence type="ECO:0000259" key="6">
    <source>
        <dbReference type="Pfam" id="PF00535"/>
    </source>
</evidence>
<organism evidence="7 8">
    <name type="scientific">Maridesulfovibrio salexigens (strain ATCC 14822 / DSM 2638 / NCIMB 8403 / VKM B-1763)</name>
    <name type="common">Desulfovibrio salexigens</name>
    <dbReference type="NCBI Taxonomy" id="526222"/>
    <lineage>
        <taxon>Bacteria</taxon>
        <taxon>Pseudomonadati</taxon>
        <taxon>Thermodesulfobacteriota</taxon>
        <taxon>Desulfovibrionia</taxon>
        <taxon>Desulfovibrionales</taxon>
        <taxon>Desulfovibrionaceae</taxon>
        <taxon>Maridesulfovibrio</taxon>
    </lineage>
</organism>
<reference evidence="7 8" key="1">
    <citation type="submission" date="2009-06" db="EMBL/GenBank/DDBJ databases">
        <title>Complete sequence of Desulfovibrio salexigens DSM 2638.</title>
        <authorList>
            <consortium name="US DOE Joint Genome Institute"/>
            <person name="Lucas S."/>
            <person name="Copeland A."/>
            <person name="Lapidus A."/>
            <person name="Glavina del Rio T."/>
            <person name="Tice H."/>
            <person name="Bruce D."/>
            <person name="Goodwin L."/>
            <person name="Pitluck S."/>
            <person name="Munk A.C."/>
            <person name="Brettin T."/>
            <person name="Detter J.C."/>
            <person name="Han C."/>
            <person name="Tapia R."/>
            <person name="Larimer F."/>
            <person name="Land M."/>
            <person name="Hauser L."/>
            <person name="Kyrpides N."/>
            <person name="Anderson I."/>
            <person name="Wall J.D."/>
            <person name="Arkin A.P."/>
            <person name="Dehal P."/>
            <person name="Chivian D."/>
            <person name="Giles B."/>
            <person name="Hazen T.C."/>
        </authorList>
    </citation>
    <scope>NUCLEOTIDE SEQUENCE [LARGE SCALE GENOMIC DNA]</scope>
    <source>
        <strain evidence="8">ATCC 14822 / DSM 2638 / NCIMB 8403 / VKM B-1763</strain>
    </source>
</reference>
<dbReference type="InterPro" id="IPR026461">
    <property type="entry name" value="Trfase_2_rSAM/seldom_assoc"/>
</dbReference>
<dbReference type="Proteomes" id="UP000002601">
    <property type="component" value="Chromosome"/>
</dbReference>
<dbReference type="NCBIfam" id="TIGR04283">
    <property type="entry name" value="glyco_like_mftF"/>
    <property type="match status" value="1"/>
</dbReference>
<protein>
    <submittedName>
        <fullName evidence="7">Glycosyl transferase family 2</fullName>
    </submittedName>
</protein>
<comment type="subcellular location">
    <subcellularLocation>
        <location evidence="1">Cell membrane</location>
    </subcellularLocation>
</comment>
<gene>
    <name evidence="7" type="ordered locus">Desal_1071</name>
</gene>
<dbReference type="OrthoDB" id="5291101at2"/>
<dbReference type="GO" id="GO:0016757">
    <property type="term" value="F:glycosyltransferase activity"/>
    <property type="evidence" value="ECO:0007669"/>
    <property type="project" value="UniProtKB-KW"/>
</dbReference>
<dbReference type="KEGG" id="dsa:Desal_1071"/>
<proteinExistence type="predicted"/>
<dbReference type="GO" id="GO:0005886">
    <property type="term" value="C:plasma membrane"/>
    <property type="evidence" value="ECO:0007669"/>
    <property type="project" value="UniProtKB-SubCell"/>
</dbReference>
<accession>C6C0K1</accession>
<evidence type="ECO:0000256" key="2">
    <source>
        <dbReference type="ARBA" id="ARBA00022475"/>
    </source>
</evidence>
<keyword evidence="3" id="KW-0328">Glycosyltransferase</keyword>
<evidence type="ECO:0000313" key="7">
    <source>
        <dbReference type="EMBL" id="ACS79135.1"/>
    </source>
</evidence>
<evidence type="ECO:0000256" key="5">
    <source>
        <dbReference type="ARBA" id="ARBA00023136"/>
    </source>
</evidence>
<dbReference type="CAZy" id="GT2">
    <property type="family name" value="Glycosyltransferase Family 2"/>
</dbReference>
<dbReference type="eggNOG" id="COG1215">
    <property type="taxonomic scope" value="Bacteria"/>
</dbReference>
<dbReference type="InterPro" id="IPR029044">
    <property type="entry name" value="Nucleotide-diphossugar_trans"/>
</dbReference>
<evidence type="ECO:0000256" key="1">
    <source>
        <dbReference type="ARBA" id="ARBA00004236"/>
    </source>
</evidence>
<sequence length="233" mass="25546">MPSSLKISVIIPVYNEADTIHSCIANVNKSCGDNSEIIIVDGSADGSTLSAINDDKVMLLASPPGRAVQMNYGAQKAKGEILIFLHADTVLPHAAGSLVRKALRAPCAAAGAFKLGFDTPSRTMKFIAFLADLRCRIERVPYGDQAVFISKSTFDELGGFPEIPLMEDVELFQTIKRKRLEIVILKESITTSARRYLSTGPIRCALRNTFLRLLHRLGVRTETLAAMYCRKES</sequence>
<dbReference type="CDD" id="cd02522">
    <property type="entry name" value="GT_2_like_a"/>
    <property type="match status" value="1"/>
</dbReference>
<evidence type="ECO:0000313" key="8">
    <source>
        <dbReference type="Proteomes" id="UP000002601"/>
    </source>
</evidence>
<evidence type="ECO:0000256" key="4">
    <source>
        <dbReference type="ARBA" id="ARBA00022679"/>
    </source>
</evidence>
<dbReference type="RefSeq" id="WP_015850954.1">
    <property type="nucleotide sequence ID" value="NC_012881.1"/>
</dbReference>
<dbReference type="Gene3D" id="3.90.550.10">
    <property type="entry name" value="Spore Coat Polysaccharide Biosynthesis Protein SpsA, Chain A"/>
    <property type="match status" value="1"/>
</dbReference>
<dbReference type="AlphaFoldDB" id="C6C0K1"/>
<dbReference type="PANTHER" id="PTHR43646:SF2">
    <property type="entry name" value="GLYCOSYLTRANSFERASE 2-LIKE DOMAIN-CONTAINING PROTEIN"/>
    <property type="match status" value="1"/>
</dbReference>
<feature type="domain" description="Glycosyltransferase 2-like" evidence="6">
    <location>
        <begin position="8"/>
        <end position="126"/>
    </location>
</feature>
<name>C6C0K1_MARSD</name>
<dbReference type="HOGENOM" id="CLU_025996_17_3_7"/>
<dbReference type="SUPFAM" id="SSF53448">
    <property type="entry name" value="Nucleotide-diphospho-sugar transferases"/>
    <property type="match status" value="1"/>
</dbReference>
<keyword evidence="8" id="KW-1185">Reference proteome</keyword>
<evidence type="ECO:0000256" key="3">
    <source>
        <dbReference type="ARBA" id="ARBA00022676"/>
    </source>
</evidence>
<dbReference type="PANTHER" id="PTHR43646">
    <property type="entry name" value="GLYCOSYLTRANSFERASE"/>
    <property type="match status" value="1"/>
</dbReference>
<keyword evidence="4 7" id="KW-0808">Transferase</keyword>